<evidence type="ECO:0000313" key="5">
    <source>
        <dbReference type="EMBL" id="KKQ43881.1"/>
    </source>
</evidence>
<dbReference type="GO" id="GO:0016758">
    <property type="term" value="F:hexosyltransferase activity"/>
    <property type="evidence" value="ECO:0007669"/>
    <property type="project" value="InterPro"/>
</dbReference>
<feature type="domain" description="Glycosyl transferase family 28 C-terminal" evidence="4">
    <location>
        <begin position="192"/>
        <end position="357"/>
    </location>
</feature>
<dbReference type="EMBL" id="LBTR01000040">
    <property type="protein sequence ID" value="KKQ43881.1"/>
    <property type="molecule type" value="Genomic_DNA"/>
</dbReference>
<dbReference type="Gene3D" id="3.40.50.2000">
    <property type="entry name" value="Glycogen Phosphorylase B"/>
    <property type="match status" value="2"/>
</dbReference>
<name>A0A0G0KTI4_9BACT</name>
<dbReference type="InterPro" id="IPR004276">
    <property type="entry name" value="GlycoTrans_28_N"/>
</dbReference>
<protein>
    <recommendedName>
        <fullName evidence="7">UDP-N-acetylglucosamine--N-acetylmuramyl-(pentapeptide) pyrophosphoryl-undecaprenol N-acetylglucosamine transferase</fullName>
    </recommendedName>
</protein>
<evidence type="ECO:0000256" key="1">
    <source>
        <dbReference type="ARBA" id="ARBA00022676"/>
    </source>
</evidence>
<dbReference type="SUPFAM" id="SSF53756">
    <property type="entry name" value="UDP-Glycosyltransferase/glycogen phosphorylase"/>
    <property type="match status" value="1"/>
</dbReference>
<dbReference type="AlphaFoldDB" id="A0A0G0KTI4"/>
<dbReference type="PANTHER" id="PTHR21015">
    <property type="entry name" value="UDP-N-ACETYLGLUCOSAMINE--N-ACETYLMURAMYL-(PENTAPEPTIDE) PYROPHOSPHORYL-UNDECAPRENOL N-ACETYLGLUCOSAMINE TRANSFERASE 1"/>
    <property type="match status" value="1"/>
</dbReference>
<evidence type="ECO:0000313" key="6">
    <source>
        <dbReference type="Proteomes" id="UP000034603"/>
    </source>
</evidence>
<dbReference type="GO" id="GO:1901137">
    <property type="term" value="P:carbohydrate derivative biosynthetic process"/>
    <property type="evidence" value="ECO:0007669"/>
    <property type="project" value="UniProtKB-ARBA"/>
</dbReference>
<dbReference type="CDD" id="cd03785">
    <property type="entry name" value="GT28_MurG"/>
    <property type="match status" value="1"/>
</dbReference>
<evidence type="ECO:0000259" key="3">
    <source>
        <dbReference type="Pfam" id="PF03033"/>
    </source>
</evidence>
<comment type="caution">
    <text evidence="5">The sequence shown here is derived from an EMBL/GenBank/DDBJ whole genome shotgun (WGS) entry which is preliminary data.</text>
</comment>
<dbReference type="GO" id="GO:0005975">
    <property type="term" value="P:carbohydrate metabolic process"/>
    <property type="evidence" value="ECO:0007669"/>
    <property type="project" value="InterPro"/>
</dbReference>
<accession>A0A0G0KTI4</accession>
<reference evidence="5 6" key="1">
    <citation type="journal article" date="2015" name="Nature">
        <title>rRNA introns, odd ribosomes, and small enigmatic genomes across a large radiation of phyla.</title>
        <authorList>
            <person name="Brown C.T."/>
            <person name="Hug L.A."/>
            <person name="Thomas B.C."/>
            <person name="Sharon I."/>
            <person name="Castelle C.J."/>
            <person name="Singh A."/>
            <person name="Wilkins M.J."/>
            <person name="Williams K.H."/>
            <person name="Banfield J.F."/>
        </authorList>
    </citation>
    <scope>NUCLEOTIDE SEQUENCE [LARGE SCALE GENOMIC DNA]</scope>
</reference>
<sequence length="367" mass="40912">MQKNKINKIVLTGGHAGSTALAVFEEIKRRDPDIKLFFIGGKTSVEGKRSRTLAQIAFSDIGIKLYSINAGRLAIKRSFWSWMSLLKLPLGLLQSLVIINKINPDIILSFGGYAGFPVVLASWIRRIPVVIHEQTSVAGRANLASSRMAKKIALARESSMKYFPKQKCVVTGNPIPKNVKADNTPNIHNPVHIFVTGGFSGSAMINKLVQVALLNLLDTCEVIHQTGDIEYKKFVSIKVELPIKFSERYKVESVIHPDKWGEHLDWADIFVARSGANFTYQLAIIKKPAILIPIPYSYLNEQQINADYVKDFGLATVISQKDATPELLVEELKNIVKNWKEITSSVSNKKSPDLDASEKLVDLLFRV</sequence>
<evidence type="ECO:0008006" key="7">
    <source>
        <dbReference type="Google" id="ProtNLM"/>
    </source>
</evidence>
<dbReference type="PANTHER" id="PTHR21015:SF22">
    <property type="entry name" value="GLYCOSYLTRANSFERASE"/>
    <property type="match status" value="1"/>
</dbReference>
<dbReference type="Proteomes" id="UP000034603">
    <property type="component" value="Unassembled WGS sequence"/>
</dbReference>
<dbReference type="Pfam" id="PF03033">
    <property type="entry name" value="Glyco_transf_28"/>
    <property type="match status" value="1"/>
</dbReference>
<feature type="domain" description="Glycosyltransferase family 28 N-terminal" evidence="3">
    <location>
        <begin position="12"/>
        <end position="153"/>
    </location>
</feature>
<gene>
    <name evidence="5" type="ORF">US62_C0040G0025</name>
</gene>
<dbReference type="InterPro" id="IPR007235">
    <property type="entry name" value="Glyco_trans_28_C"/>
</dbReference>
<keyword evidence="1" id="KW-0328">Glycosyltransferase</keyword>
<proteinExistence type="predicted"/>
<evidence type="ECO:0000259" key="4">
    <source>
        <dbReference type="Pfam" id="PF04101"/>
    </source>
</evidence>
<keyword evidence="2" id="KW-0808">Transferase</keyword>
<dbReference type="Pfam" id="PF04101">
    <property type="entry name" value="Glyco_tran_28_C"/>
    <property type="match status" value="1"/>
</dbReference>
<evidence type="ECO:0000256" key="2">
    <source>
        <dbReference type="ARBA" id="ARBA00022679"/>
    </source>
</evidence>
<organism evidence="5 6">
    <name type="scientific">Candidatus Woesebacteria bacterium GW2011_GWA1_37_8</name>
    <dbReference type="NCBI Taxonomy" id="1618546"/>
    <lineage>
        <taxon>Bacteria</taxon>
        <taxon>Candidatus Woeseibacteriota</taxon>
    </lineage>
</organism>